<evidence type="ECO:0000313" key="2">
    <source>
        <dbReference type="Proteomes" id="UP000683925"/>
    </source>
</evidence>
<comment type="caution">
    <text evidence="1">The sequence shown here is derived from an EMBL/GenBank/DDBJ whole genome shotgun (WGS) entry which is preliminary data.</text>
</comment>
<gene>
    <name evidence="1" type="ORF">POCTA_138.1.T0920085</name>
</gene>
<accession>A0A8S1WHI2</accession>
<dbReference type="OrthoDB" id="10045365at2759"/>
<reference evidence="1" key="1">
    <citation type="submission" date="2021-01" db="EMBL/GenBank/DDBJ databases">
        <authorList>
            <consortium name="Genoscope - CEA"/>
            <person name="William W."/>
        </authorList>
    </citation>
    <scope>NUCLEOTIDE SEQUENCE</scope>
</reference>
<protein>
    <submittedName>
        <fullName evidence="1">Uncharacterized protein</fullName>
    </submittedName>
</protein>
<name>A0A8S1WHI2_PAROT</name>
<sequence length="201" mass="23438">MDSNDQDKYNVQIVVKFPDIPKTDFVSYIYHFEVIGKQEYTFLQQFYPFHLEMKDQLEFPPYYSIDICGICKRQNYLKQVDQCLSGSRYCESDPDGPGPLKGADSLREIIRQLQMVEVCLKIRQLMFIECISPSCSFDIMTKVGIDAEEVKTCYAMSKVLSTGVKTKERILYLMNNWIFRGRTMYIIILIYKSTASDTREG</sequence>
<dbReference type="EMBL" id="CAJJDP010000091">
    <property type="protein sequence ID" value="CAD8188202.1"/>
    <property type="molecule type" value="Genomic_DNA"/>
</dbReference>
<organism evidence="1 2">
    <name type="scientific">Paramecium octaurelia</name>
    <dbReference type="NCBI Taxonomy" id="43137"/>
    <lineage>
        <taxon>Eukaryota</taxon>
        <taxon>Sar</taxon>
        <taxon>Alveolata</taxon>
        <taxon>Ciliophora</taxon>
        <taxon>Intramacronucleata</taxon>
        <taxon>Oligohymenophorea</taxon>
        <taxon>Peniculida</taxon>
        <taxon>Parameciidae</taxon>
        <taxon>Paramecium</taxon>
    </lineage>
</organism>
<proteinExistence type="predicted"/>
<dbReference type="Proteomes" id="UP000683925">
    <property type="component" value="Unassembled WGS sequence"/>
</dbReference>
<dbReference type="AlphaFoldDB" id="A0A8S1WHI2"/>
<keyword evidence="2" id="KW-1185">Reference proteome</keyword>
<evidence type="ECO:0000313" key="1">
    <source>
        <dbReference type="EMBL" id="CAD8188202.1"/>
    </source>
</evidence>